<evidence type="ECO:0000256" key="1">
    <source>
        <dbReference type="SAM" id="MobiDB-lite"/>
    </source>
</evidence>
<evidence type="ECO:0000313" key="2">
    <source>
        <dbReference type="EMBL" id="NGN68805.1"/>
    </source>
</evidence>
<dbReference type="InterPro" id="IPR035183">
    <property type="entry name" value="DUF5304"/>
</dbReference>
<proteinExistence type="predicted"/>
<sequence length="155" mass="16677">MSDAIERPTPDPDAWAAACAEDLAAEQARRRAEYGTPPGSAAEEFKRLIDSFADKVTGLGGPFGGMAAGAAGMAAKGAARQFIEQAKSAIEPVIDRNPELFDHLAAAGAELREAYRAAVSNDEARWTKEQAADIERIDLTEDKSRDEDDEPRDEK</sequence>
<dbReference type="Proteomes" id="UP000481583">
    <property type="component" value="Unassembled WGS sequence"/>
</dbReference>
<reference evidence="2 3" key="1">
    <citation type="submission" date="2020-02" db="EMBL/GenBank/DDBJ databases">
        <title>Whole-genome analyses of novel actinobacteria.</title>
        <authorList>
            <person name="Sahin N."/>
        </authorList>
    </citation>
    <scope>NUCLEOTIDE SEQUENCE [LARGE SCALE GENOMIC DNA]</scope>
    <source>
        <strain evidence="2 3">A7024</strain>
    </source>
</reference>
<organism evidence="2 3">
    <name type="scientific">Streptomyces coryli</name>
    <dbReference type="NCBI Taxonomy" id="1128680"/>
    <lineage>
        <taxon>Bacteria</taxon>
        <taxon>Bacillati</taxon>
        <taxon>Actinomycetota</taxon>
        <taxon>Actinomycetes</taxon>
        <taxon>Kitasatosporales</taxon>
        <taxon>Streptomycetaceae</taxon>
        <taxon>Streptomyces</taxon>
    </lineage>
</organism>
<dbReference type="AlphaFoldDB" id="A0A6G4U991"/>
<dbReference type="Pfam" id="PF17230">
    <property type="entry name" value="DUF5304"/>
    <property type="match status" value="1"/>
</dbReference>
<feature type="compositionally biased region" description="Basic and acidic residues" evidence="1">
    <location>
        <begin position="122"/>
        <end position="155"/>
    </location>
</feature>
<evidence type="ECO:0000313" key="3">
    <source>
        <dbReference type="Proteomes" id="UP000481583"/>
    </source>
</evidence>
<name>A0A6G4U991_9ACTN</name>
<dbReference type="EMBL" id="JAAKZV010000233">
    <property type="protein sequence ID" value="NGN68805.1"/>
    <property type="molecule type" value="Genomic_DNA"/>
</dbReference>
<keyword evidence="3" id="KW-1185">Reference proteome</keyword>
<feature type="region of interest" description="Disordered" evidence="1">
    <location>
        <begin position="120"/>
        <end position="155"/>
    </location>
</feature>
<comment type="caution">
    <text evidence="2">The sequence shown here is derived from an EMBL/GenBank/DDBJ whole genome shotgun (WGS) entry which is preliminary data.</text>
</comment>
<protein>
    <submittedName>
        <fullName evidence="2">DUF5304 domain-containing protein</fullName>
    </submittedName>
</protein>
<accession>A0A6G4U991</accession>
<dbReference type="RefSeq" id="WP_165243100.1">
    <property type="nucleotide sequence ID" value="NZ_JAAKZV010000233.1"/>
</dbReference>
<gene>
    <name evidence="2" type="ORF">G5C51_33550</name>
</gene>